<dbReference type="SMART" id="SM01242">
    <property type="entry name" value="Integrin_B_tail"/>
    <property type="match status" value="1"/>
</dbReference>
<dbReference type="Proteomes" id="UP000694568">
    <property type="component" value="Unplaced"/>
</dbReference>
<dbReference type="GO" id="GO:0008305">
    <property type="term" value="C:integrin complex"/>
    <property type="evidence" value="ECO:0007669"/>
    <property type="project" value="TreeGrafter"/>
</dbReference>
<feature type="disulfide bond" evidence="15">
    <location>
        <begin position="437"/>
        <end position="441"/>
    </location>
</feature>
<feature type="domain" description="Integrin beta subunit tail" evidence="21">
    <location>
        <begin position="611"/>
        <end position="693"/>
    </location>
</feature>
<keyword evidence="14" id="KW-0325">Glycoprotein</keyword>
<feature type="disulfide bond" evidence="15">
    <location>
        <begin position="238"/>
        <end position="279"/>
    </location>
</feature>
<evidence type="ECO:0000256" key="4">
    <source>
        <dbReference type="ARBA" id="ARBA00022536"/>
    </source>
</evidence>
<keyword evidence="4" id="KW-0245">EGF-like domain</keyword>
<comment type="subcellular location">
    <subcellularLocation>
        <location evidence="1 16">Cell membrane</location>
        <topology evidence="1 16">Single-pass type I membrane protein</topology>
    </subcellularLocation>
</comment>
<keyword evidence="10 17" id="KW-1133">Transmembrane helix</keyword>
<dbReference type="GO" id="GO:0019901">
    <property type="term" value="F:protein kinase binding"/>
    <property type="evidence" value="ECO:0007669"/>
    <property type="project" value="TreeGrafter"/>
</dbReference>
<evidence type="ECO:0000256" key="6">
    <source>
        <dbReference type="ARBA" id="ARBA00022729"/>
    </source>
</evidence>
<dbReference type="SUPFAM" id="SSF69687">
    <property type="entry name" value="Integrin beta tail domain"/>
    <property type="match status" value="1"/>
</dbReference>
<dbReference type="PRINTS" id="PR01186">
    <property type="entry name" value="INTEGRINB"/>
</dbReference>
<dbReference type="GO" id="GO:0007229">
    <property type="term" value="P:integrin-mediated signaling pathway"/>
    <property type="evidence" value="ECO:0007669"/>
    <property type="project" value="UniProtKB-KW"/>
</dbReference>
<feature type="disulfide bond" evidence="15">
    <location>
        <begin position="611"/>
        <end position="620"/>
    </location>
</feature>
<dbReference type="GeneTree" id="ENSGT01150000286983"/>
<feature type="disulfide bond" evidence="15">
    <location>
        <begin position="412"/>
        <end position="655"/>
    </location>
</feature>
<dbReference type="FunFam" id="2.10.25.10:FF:000036">
    <property type="entry name" value="Integrin beta"/>
    <property type="match status" value="1"/>
</dbReference>
<protein>
    <recommendedName>
        <fullName evidence="16">Integrin beta</fullName>
    </recommendedName>
</protein>
<sequence>VLVAVLLQHLAATLRVHTDIKQCVYMCFCIPFVQNFTKPGEQEAVRCDTQAKLTTRGCNREDIISPENNQRVVRNDPLSSSFNLQEPVQLSPQQIRLTLRPGLPTTFTVSFKRVEGYPVDLYYLMDLSYSMKDDLEFVKNLGQDLFAALNKITKYAQIGFGAFVDKTVLPYTNTNKEKLLKPCDEDYQHCQAAFGYRHVLSLTTSTEEFKNKVREQFISGNLDSPEGSLDAMMQAAVCGDKIGWRNSSTRLIVLTTDAGFHMAGDGKLAGILEPNDEQCHMENNIYIKSSDMDYPSVGQLAVQLEKNHIQPIFAVTKNVELVFKQLSQMIPKSEVGVLSSDSNNVVELIRNAYNRLSSKVTITHDNLPDNVRVVYTPKCAHPIREGDNKGVCDDVQVGKEISFDVTVTADSCIKDKSFTIRPLGIKDTLTVTLSTNCECSCNDPDVISHPHCNNTGKVTCGICSCREGSIGQFCECAIGTKDVSSLRASCQRENGIECEGQGECVCGRCQCHTTETGSSYHGEFCQCDDDHCEKFDNQLCGGRGKCNCGECECFEGYEGSACQCKKSEEACSTFNNSVCFGRGKCKCNRCECNTGYQQPRCQICIGCTDPCLTKLNCIECLGFDSGPLKKNCSVACSGTIYHEMVDQFTIEKKKCHQKDTEGCWIKFNLEQLVGEDNYRAEILKIRECPEPPSVAAIIGGSIAAVALIGILLLMLIKLLLYMKDLKEFRKFENEKKKAKWADNPLFFKATTTVENPLFSGE</sequence>
<organism evidence="22 23">
    <name type="scientific">Sander lucioperca</name>
    <name type="common">Pike-perch</name>
    <name type="synonym">Perca lucioperca</name>
    <dbReference type="NCBI Taxonomy" id="283035"/>
    <lineage>
        <taxon>Eukaryota</taxon>
        <taxon>Metazoa</taxon>
        <taxon>Chordata</taxon>
        <taxon>Craniata</taxon>
        <taxon>Vertebrata</taxon>
        <taxon>Euteleostomi</taxon>
        <taxon>Actinopterygii</taxon>
        <taxon>Neopterygii</taxon>
        <taxon>Teleostei</taxon>
        <taxon>Neoteleostei</taxon>
        <taxon>Acanthomorphata</taxon>
        <taxon>Eupercaria</taxon>
        <taxon>Perciformes</taxon>
        <taxon>Percoidei</taxon>
        <taxon>Percidae</taxon>
        <taxon>Luciopercinae</taxon>
        <taxon>Sander</taxon>
    </lineage>
</organism>
<evidence type="ECO:0000256" key="11">
    <source>
        <dbReference type="ARBA" id="ARBA00023037"/>
    </source>
</evidence>
<feature type="disulfide bond" evidence="15">
    <location>
        <begin position="636"/>
        <end position="663"/>
    </location>
</feature>
<dbReference type="InterPro" id="IPR032695">
    <property type="entry name" value="Integrin_dom_sf"/>
</dbReference>
<dbReference type="GO" id="GO:0005925">
    <property type="term" value="C:focal adhesion"/>
    <property type="evidence" value="ECO:0007669"/>
    <property type="project" value="TreeGrafter"/>
</dbReference>
<feature type="disulfide bond" evidence="15">
    <location>
        <begin position="587"/>
        <end position="632"/>
    </location>
</feature>
<dbReference type="SMART" id="SM01241">
    <property type="entry name" value="Integrin_b_cyt"/>
    <property type="match status" value="1"/>
</dbReference>
<feature type="disulfide bond" evidence="15">
    <location>
        <begin position="553"/>
        <end position="562"/>
    </location>
</feature>
<feature type="disulfide bond" evidence="15">
    <location>
        <begin position="476"/>
        <end position="490"/>
    </location>
</feature>
<keyword evidence="23" id="KW-1185">Reference proteome</keyword>
<evidence type="ECO:0000256" key="3">
    <source>
        <dbReference type="ARBA" id="ARBA00022475"/>
    </source>
</evidence>
<dbReference type="PROSITE" id="PS52047">
    <property type="entry name" value="I_EGF_2"/>
    <property type="match status" value="1"/>
</dbReference>
<dbReference type="PANTHER" id="PTHR10082">
    <property type="entry name" value="INTEGRIN BETA SUBUNIT"/>
    <property type="match status" value="1"/>
</dbReference>
<feature type="domain" description="Integrin beta subunit cytoplasmic" evidence="20">
    <location>
        <begin position="717"/>
        <end position="761"/>
    </location>
</feature>
<evidence type="ECO:0000313" key="22">
    <source>
        <dbReference type="Ensembl" id="ENSSLUP00000031503.1"/>
    </source>
</evidence>
<keyword evidence="11 16" id="KW-0401">Integrin</keyword>
<evidence type="ECO:0000256" key="8">
    <source>
        <dbReference type="ARBA" id="ARBA00022842"/>
    </source>
</evidence>
<proteinExistence type="inferred from homology"/>
<dbReference type="SUPFAM" id="SSF69179">
    <property type="entry name" value="Integrin domains"/>
    <property type="match status" value="1"/>
</dbReference>
<feature type="signal peptide" evidence="18">
    <location>
        <begin position="1"/>
        <end position="18"/>
    </location>
</feature>
<feature type="disulfide bond" evidence="15">
    <location>
        <begin position="548"/>
        <end position="579"/>
    </location>
</feature>
<dbReference type="GO" id="GO:0007160">
    <property type="term" value="P:cell-matrix adhesion"/>
    <property type="evidence" value="ECO:0007669"/>
    <property type="project" value="TreeGrafter"/>
</dbReference>
<feature type="domain" description="Integrin beta subunit VWA" evidence="19">
    <location>
        <begin position="29"/>
        <end position="439"/>
    </location>
</feature>
<evidence type="ECO:0000259" key="20">
    <source>
        <dbReference type="SMART" id="SM01241"/>
    </source>
</evidence>
<dbReference type="InterPro" id="IPR002369">
    <property type="entry name" value="Integrin_bsu_VWA"/>
</dbReference>
<dbReference type="InterPro" id="IPR015812">
    <property type="entry name" value="Integrin_bsu"/>
</dbReference>
<accession>A0A8C9YXJ0</accession>
<dbReference type="GO" id="GO:0001540">
    <property type="term" value="F:amyloid-beta binding"/>
    <property type="evidence" value="ECO:0007669"/>
    <property type="project" value="TreeGrafter"/>
</dbReference>
<keyword evidence="8" id="KW-0460">Magnesium</keyword>
<feature type="disulfide bond" evidence="15">
    <location>
        <begin position="585"/>
        <end position="590"/>
    </location>
</feature>
<feature type="disulfide bond" evidence="15">
    <location>
        <begin position="504"/>
        <end position="509"/>
    </location>
</feature>
<feature type="disulfide bond" evidence="15">
    <location>
        <begin position="617"/>
        <end position="688"/>
    </location>
</feature>
<evidence type="ECO:0000256" key="13">
    <source>
        <dbReference type="ARBA" id="ARBA00023157"/>
    </source>
</evidence>
<name>A0A8C9YXJ0_SANLU</name>
<dbReference type="Pfam" id="PF23105">
    <property type="entry name" value="EGF_integrin"/>
    <property type="match status" value="1"/>
</dbReference>
<feature type="disulfide bond" evidence="15">
    <location>
        <begin position="506"/>
        <end position="540"/>
    </location>
</feature>
<keyword evidence="3" id="KW-1003">Cell membrane</keyword>
<dbReference type="InterPro" id="IPR036465">
    <property type="entry name" value="vWFA_dom_sf"/>
</dbReference>
<dbReference type="InterPro" id="IPR057243">
    <property type="entry name" value="Integrin_I-EGF_CS"/>
</dbReference>
<dbReference type="GO" id="GO:0033627">
    <property type="term" value="P:cell adhesion mediated by integrin"/>
    <property type="evidence" value="ECO:0007669"/>
    <property type="project" value="TreeGrafter"/>
</dbReference>
<keyword evidence="5 16" id="KW-0812">Transmembrane</keyword>
<keyword evidence="12 17" id="KW-0472">Membrane</keyword>
<dbReference type="InterPro" id="IPR036349">
    <property type="entry name" value="Integrin_bsu_tail_dom_sf"/>
</dbReference>
<feature type="disulfide bond" evidence="15">
    <location>
        <begin position="379"/>
        <end position="392"/>
    </location>
</feature>
<dbReference type="FunFam" id="3.40.50.410:FF:000002">
    <property type="entry name" value="Integrin beta"/>
    <property type="match status" value="1"/>
</dbReference>
<keyword evidence="9 16" id="KW-0130">Cell adhesion</keyword>
<evidence type="ECO:0000259" key="19">
    <source>
        <dbReference type="SMART" id="SM00187"/>
    </source>
</evidence>
<dbReference type="Ensembl" id="ENSSLUT00000032510.1">
    <property type="protein sequence ID" value="ENSSLUP00000031503.1"/>
    <property type="gene ID" value="ENSSLUG00000012780.1"/>
</dbReference>
<dbReference type="PROSITE" id="PS00243">
    <property type="entry name" value="I_EGF_1"/>
    <property type="match status" value="1"/>
</dbReference>
<feature type="disulfide bond" evidence="15">
    <location>
        <begin position="511"/>
        <end position="525"/>
    </location>
</feature>
<evidence type="ECO:0000256" key="5">
    <source>
        <dbReference type="ARBA" id="ARBA00022692"/>
    </source>
</evidence>
<reference evidence="22" key="1">
    <citation type="submission" date="2025-08" db="UniProtKB">
        <authorList>
            <consortium name="Ensembl"/>
        </authorList>
    </citation>
    <scope>IDENTIFICATION</scope>
</reference>
<evidence type="ECO:0000256" key="7">
    <source>
        <dbReference type="ARBA" id="ARBA00022737"/>
    </source>
</evidence>
<dbReference type="Gene3D" id="1.20.5.100">
    <property type="entry name" value="Cytochrome c1, transmembrane anchor, C-terminal"/>
    <property type="match status" value="1"/>
</dbReference>
<keyword evidence="7" id="KW-0677">Repeat</keyword>
<feature type="disulfide bond" evidence="15">
    <location>
        <begin position="604"/>
        <end position="607"/>
    </location>
</feature>
<evidence type="ECO:0000256" key="9">
    <source>
        <dbReference type="ARBA" id="ARBA00022889"/>
    </source>
</evidence>
<evidence type="ECO:0000256" key="12">
    <source>
        <dbReference type="ARBA" id="ARBA00023136"/>
    </source>
</evidence>
<evidence type="ECO:0000256" key="17">
    <source>
        <dbReference type="SAM" id="Phobius"/>
    </source>
</evidence>
<reference evidence="22" key="2">
    <citation type="submission" date="2025-09" db="UniProtKB">
        <authorList>
            <consortium name="Ensembl"/>
        </authorList>
    </citation>
    <scope>IDENTIFICATION</scope>
</reference>
<dbReference type="Pfam" id="PF00362">
    <property type="entry name" value="Integrin_beta"/>
    <property type="match status" value="1"/>
</dbReference>
<dbReference type="PANTHER" id="PTHR10082:SF15">
    <property type="entry name" value="INTEGRIN BETA-2"/>
    <property type="match status" value="1"/>
</dbReference>
<dbReference type="Gene3D" id="2.60.40.1510">
    <property type="entry name" value="ntegrin, alpha v. Chain A, domain 3"/>
    <property type="match status" value="1"/>
</dbReference>
<gene>
    <name evidence="22" type="primary">itgb2</name>
</gene>
<dbReference type="Gene3D" id="2.10.25.10">
    <property type="entry name" value="Laminin"/>
    <property type="match status" value="3"/>
</dbReference>
<evidence type="ECO:0000256" key="1">
    <source>
        <dbReference type="ARBA" id="ARBA00004251"/>
    </source>
</evidence>
<evidence type="ECO:0000313" key="23">
    <source>
        <dbReference type="Proteomes" id="UP000694568"/>
    </source>
</evidence>
<evidence type="ECO:0000259" key="21">
    <source>
        <dbReference type="SMART" id="SM01242"/>
    </source>
</evidence>
<comment type="similarity">
    <text evidence="2 16">Belongs to the integrin beta chain family.</text>
</comment>
<feature type="disulfide bond" evidence="15">
    <location>
        <begin position="546"/>
        <end position="551"/>
    </location>
</feature>
<feature type="disulfide bond" evidence="15">
    <location>
        <begin position="465"/>
        <end position="474"/>
    </location>
</feature>
<dbReference type="Pfam" id="PF07965">
    <property type="entry name" value="Integrin_B_tail"/>
    <property type="match status" value="1"/>
</dbReference>
<evidence type="ECO:0000256" key="15">
    <source>
        <dbReference type="PIRSR" id="PIRSR002512-1"/>
    </source>
</evidence>
<feature type="disulfide bond" evidence="15">
    <location>
        <begin position="564"/>
        <end position="571"/>
    </location>
</feature>
<keyword evidence="6 18" id="KW-0732">Signal</keyword>
<evidence type="ECO:0000256" key="16">
    <source>
        <dbReference type="RuleBase" id="RU000633"/>
    </source>
</evidence>
<dbReference type="GO" id="GO:0030593">
    <property type="term" value="P:neutrophil chemotaxis"/>
    <property type="evidence" value="ECO:0007669"/>
    <property type="project" value="TreeGrafter"/>
</dbReference>
<dbReference type="GO" id="GO:0005178">
    <property type="term" value="F:integrin binding"/>
    <property type="evidence" value="ECO:0007669"/>
    <property type="project" value="TreeGrafter"/>
</dbReference>
<dbReference type="SMART" id="SM00187">
    <property type="entry name" value="INB"/>
    <property type="match status" value="1"/>
</dbReference>
<dbReference type="SUPFAM" id="SSF53300">
    <property type="entry name" value="vWA-like"/>
    <property type="match status" value="1"/>
</dbReference>
<dbReference type="Gene3D" id="3.40.50.410">
    <property type="entry name" value="von Willebrand factor, type A domain"/>
    <property type="match status" value="1"/>
</dbReference>
<dbReference type="GO" id="GO:0009986">
    <property type="term" value="C:cell surface"/>
    <property type="evidence" value="ECO:0007669"/>
    <property type="project" value="TreeGrafter"/>
</dbReference>
<evidence type="ECO:0000256" key="18">
    <source>
        <dbReference type="SAM" id="SignalP"/>
    </source>
</evidence>
<feature type="disulfide bond" evidence="15">
    <location>
        <begin position="527"/>
        <end position="532"/>
    </location>
</feature>
<evidence type="ECO:0000256" key="2">
    <source>
        <dbReference type="ARBA" id="ARBA00007449"/>
    </source>
</evidence>
<dbReference type="GO" id="GO:0007159">
    <property type="term" value="P:leukocyte cell-cell adhesion"/>
    <property type="evidence" value="ECO:0007669"/>
    <property type="project" value="TreeGrafter"/>
</dbReference>
<feature type="disulfide bond" evidence="15">
    <location>
        <begin position="183"/>
        <end position="190"/>
    </location>
</feature>
<dbReference type="AlphaFoldDB" id="A0A8C9YXJ0"/>
<keyword evidence="13 15" id="KW-1015">Disulfide bond</keyword>
<dbReference type="InterPro" id="IPR014836">
    <property type="entry name" value="Integrin_bsu_cyt_dom"/>
</dbReference>
<dbReference type="Pfam" id="PF08725">
    <property type="entry name" value="Integrin_b_cyt"/>
    <property type="match status" value="1"/>
</dbReference>
<dbReference type="SUPFAM" id="SSF57196">
    <property type="entry name" value="EGF/Laminin"/>
    <property type="match status" value="1"/>
</dbReference>
<feature type="transmembrane region" description="Helical" evidence="17">
    <location>
        <begin position="694"/>
        <end position="720"/>
    </location>
</feature>
<dbReference type="PIRSF" id="PIRSF002512">
    <property type="entry name" value="Integrin_B"/>
    <property type="match status" value="1"/>
</dbReference>
<feature type="disulfide bond" evidence="15">
    <location>
        <begin position="592"/>
        <end position="601"/>
    </location>
</feature>
<dbReference type="InterPro" id="IPR012896">
    <property type="entry name" value="Integrin_bsu_tail"/>
</dbReference>
<feature type="chain" id="PRO_5034409412" description="Integrin beta" evidence="18">
    <location>
        <begin position="19"/>
        <end position="761"/>
    </location>
</feature>
<feature type="disulfide bond" evidence="15">
    <location>
        <begin position="460"/>
        <end position="498"/>
    </location>
</feature>
<evidence type="ECO:0000256" key="10">
    <source>
        <dbReference type="ARBA" id="ARBA00022989"/>
    </source>
</evidence>
<dbReference type="InterPro" id="IPR057073">
    <property type="entry name" value="EGF_integrin_2"/>
</dbReference>
<evidence type="ECO:0000256" key="14">
    <source>
        <dbReference type="ARBA" id="ARBA00023180"/>
    </source>
</evidence>